<evidence type="ECO:0000313" key="4">
    <source>
        <dbReference type="EMBL" id="NGP18564.1"/>
    </source>
</evidence>
<comment type="subcellular location">
    <subcellularLocation>
        <location evidence="1">Cell envelope</location>
    </subcellularLocation>
</comment>
<name>A0A6M1SPG4_9HYPH</name>
<dbReference type="InterPro" id="IPR050465">
    <property type="entry name" value="UPF0194_transport"/>
</dbReference>
<proteinExistence type="predicted"/>
<sequence length="619" mass="67954">MAGQNQNEDLNGTADAMPFNRLEVLEPALWQRLTDAQTVAEGSAAWLALQCRQIFGVNRGVVRVVRPNGFETLCNWPDNGAVFTDLLRTAELAATDQRAVARNSGETPSVAVPVIIDGQVTAVVALGIANGGRDDLRNAIRQLQWGVGWLRDALRQERGSADSLQLSQSRTTIDLMVTALEHERFSTAAMAVATDLAARFDCARVSIGFVRSGSAKIVAISHTAQFGKQMNLVRSIGAAMDEAIDQRSLVLFPGPADEPIATFAHADLSREHHGGQVLTVPLFVVDAFIGAIVFERGHGHDFSTEVIKLADIAGAALGPVLDEKRRNDRWLIIKIWESFFNQIKRLAGPGHITRKLVIAALLAIVAFFAVARDMYRVNADAQLEGSVRRAVVSPYDGYLRDATVRAGEVVTAGQPLAELDDRDLVLERLRWDTERQQHQIEYDQALAARQPATVNIARSQVDQAEAQISLIDEQIGRTRFVAPFDGLVISGDLSQRIGSTVSRGEVLYEIAPLSGYRVVMQVDERQIAQIDAGQTGEVLFGALPDQPFKIVVDKIIPIAQASEGRNMFRVEGHLIDTSERLRPGMVGVGKVDIGERSLIDIWTMPIFDWINLNLWRWLG</sequence>
<dbReference type="GO" id="GO:0030313">
    <property type="term" value="C:cell envelope"/>
    <property type="evidence" value="ECO:0007669"/>
    <property type="project" value="UniProtKB-SubCell"/>
</dbReference>
<dbReference type="PANTHER" id="PTHR32347">
    <property type="entry name" value="EFFLUX SYSTEM COMPONENT YKNX-RELATED"/>
    <property type="match status" value="1"/>
</dbReference>
<dbReference type="AlphaFoldDB" id="A0A6M1SPG4"/>
<dbReference type="Pfam" id="PF25954">
    <property type="entry name" value="Beta-barrel_RND_2"/>
    <property type="match status" value="1"/>
</dbReference>
<keyword evidence="2" id="KW-0175">Coiled coil</keyword>
<keyword evidence="5" id="KW-1185">Reference proteome</keyword>
<gene>
    <name evidence="4" type="ORF">G5575_13705</name>
</gene>
<dbReference type="SUPFAM" id="SSF111369">
    <property type="entry name" value="HlyD-like secretion proteins"/>
    <property type="match status" value="1"/>
</dbReference>
<dbReference type="Gene3D" id="2.40.30.170">
    <property type="match status" value="1"/>
</dbReference>
<reference evidence="4 5" key="1">
    <citation type="submission" date="2020-02" db="EMBL/GenBank/DDBJ databases">
        <authorList>
            <person name="Khan S.A."/>
            <person name="Jeon C.O."/>
            <person name="Chun B.H."/>
        </authorList>
    </citation>
    <scope>NUCLEOTIDE SEQUENCE [LARGE SCALE GENOMIC DNA]</scope>
    <source>
        <strain evidence="4 5">H239</strain>
    </source>
</reference>
<evidence type="ECO:0000259" key="3">
    <source>
        <dbReference type="Pfam" id="PF25954"/>
    </source>
</evidence>
<dbReference type="Proteomes" id="UP000474802">
    <property type="component" value="Unassembled WGS sequence"/>
</dbReference>
<dbReference type="EMBL" id="JAALFG010000003">
    <property type="protein sequence ID" value="NGP18564.1"/>
    <property type="molecule type" value="Genomic_DNA"/>
</dbReference>
<dbReference type="Gene3D" id="2.40.50.100">
    <property type="match status" value="1"/>
</dbReference>
<evidence type="ECO:0000256" key="1">
    <source>
        <dbReference type="ARBA" id="ARBA00004196"/>
    </source>
</evidence>
<dbReference type="SUPFAM" id="SSF55781">
    <property type="entry name" value="GAF domain-like"/>
    <property type="match status" value="1"/>
</dbReference>
<accession>A0A6M1SPG4</accession>
<organism evidence="4 5">
    <name type="scientific">Devosia aurantiaca</name>
    <dbReference type="NCBI Taxonomy" id="2714858"/>
    <lineage>
        <taxon>Bacteria</taxon>
        <taxon>Pseudomonadati</taxon>
        <taxon>Pseudomonadota</taxon>
        <taxon>Alphaproteobacteria</taxon>
        <taxon>Hyphomicrobiales</taxon>
        <taxon>Devosiaceae</taxon>
        <taxon>Devosia</taxon>
    </lineage>
</organism>
<dbReference type="PANTHER" id="PTHR32347:SF23">
    <property type="entry name" value="BLL5650 PROTEIN"/>
    <property type="match status" value="1"/>
</dbReference>
<comment type="caution">
    <text evidence="4">The sequence shown here is derived from an EMBL/GenBank/DDBJ whole genome shotgun (WGS) entry which is preliminary data.</text>
</comment>
<evidence type="ECO:0000313" key="5">
    <source>
        <dbReference type="Proteomes" id="UP000474802"/>
    </source>
</evidence>
<dbReference type="InterPro" id="IPR058792">
    <property type="entry name" value="Beta-barrel_RND_2"/>
</dbReference>
<protein>
    <submittedName>
        <fullName evidence="4">HlyD family efflux transporter periplasmic adaptor subunit</fullName>
    </submittedName>
</protein>
<dbReference type="Gene3D" id="3.30.450.40">
    <property type="match status" value="1"/>
</dbReference>
<reference evidence="4 5" key="2">
    <citation type="submission" date="2020-03" db="EMBL/GenBank/DDBJ databases">
        <title>Devosia chinhatensis sp. nov., isolated from a hexachlorocyclohexane (HCH) dump site in India.</title>
        <authorList>
            <person name="Kumar M."/>
            <person name="Lal R."/>
        </authorList>
    </citation>
    <scope>NUCLEOTIDE SEQUENCE [LARGE SCALE GENOMIC DNA]</scope>
    <source>
        <strain evidence="4 5">H239</strain>
    </source>
</reference>
<feature type="domain" description="CusB-like beta-barrel" evidence="3">
    <location>
        <begin position="518"/>
        <end position="586"/>
    </location>
</feature>
<evidence type="ECO:0000256" key="2">
    <source>
        <dbReference type="ARBA" id="ARBA00023054"/>
    </source>
</evidence>
<dbReference type="InterPro" id="IPR029016">
    <property type="entry name" value="GAF-like_dom_sf"/>
</dbReference>